<evidence type="ECO:0000313" key="1">
    <source>
        <dbReference type="EMBL" id="KKL13241.1"/>
    </source>
</evidence>
<reference evidence="1" key="1">
    <citation type="journal article" date="2015" name="Nature">
        <title>Complex archaea that bridge the gap between prokaryotes and eukaryotes.</title>
        <authorList>
            <person name="Spang A."/>
            <person name="Saw J.H."/>
            <person name="Jorgensen S.L."/>
            <person name="Zaremba-Niedzwiedzka K."/>
            <person name="Martijn J."/>
            <person name="Lind A.E."/>
            <person name="van Eijk R."/>
            <person name="Schleper C."/>
            <person name="Guy L."/>
            <person name="Ettema T.J."/>
        </authorList>
    </citation>
    <scope>NUCLEOTIDE SEQUENCE</scope>
</reference>
<dbReference type="EMBL" id="LAZR01040939">
    <property type="protein sequence ID" value="KKL13241.1"/>
    <property type="molecule type" value="Genomic_DNA"/>
</dbReference>
<dbReference type="SUPFAM" id="SSF53335">
    <property type="entry name" value="S-adenosyl-L-methionine-dependent methyltransferases"/>
    <property type="match status" value="1"/>
</dbReference>
<comment type="caution">
    <text evidence="1">The sequence shown here is derived from an EMBL/GenBank/DDBJ whole genome shotgun (WGS) entry which is preliminary data.</text>
</comment>
<sequence>MYRTGKGKLSSIFAKNSVEHIDFLDYQTDDTFDCIVMDNVIEHMVPDTTGEVLKKCYNLLNIRGYLVVLTTHRFSGPHDISKFFLPFGAKTEGFHLKEFSFIELEDALVKAGFQQIFGFPFHPRLLWKFNIVPRPSVWAARKARFIEKIIEMDSLSKMLTINRTLTSVMVATLFPAIAVGAKKNDNGFTLLLFTEDCLRVGEVAALRLLLLLLLLQNTILNPQHFGLDKWEYLTKSFTIYS</sequence>
<proteinExistence type="predicted"/>
<dbReference type="Gene3D" id="3.40.50.150">
    <property type="entry name" value="Vaccinia Virus protein VP39"/>
    <property type="match status" value="1"/>
</dbReference>
<gene>
    <name evidence="1" type="ORF">LCGC14_2527740</name>
</gene>
<name>A0A0F9D654_9ZZZZ</name>
<dbReference type="AlphaFoldDB" id="A0A0F9D654"/>
<organism evidence="1">
    <name type="scientific">marine sediment metagenome</name>
    <dbReference type="NCBI Taxonomy" id="412755"/>
    <lineage>
        <taxon>unclassified sequences</taxon>
        <taxon>metagenomes</taxon>
        <taxon>ecological metagenomes</taxon>
    </lineage>
</organism>
<accession>A0A0F9D654</accession>
<protein>
    <submittedName>
        <fullName evidence="1">Uncharacterized protein</fullName>
    </submittedName>
</protein>
<dbReference type="InterPro" id="IPR029063">
    <property type="entry name" value="SAM-dependent_MTases_sf"/>
</dbReference>